<evidence type="ECO:0000256" key="7">
    <source>
        <dbReference type="ARBA" id="ARBA00023136"/>
    </source>
</evidence>
<keyword evidence="5" id="KW-0067">ATP-binding</keyword>
<feature type="domain" description="ABC transmembrane type-1" evidence="10">
    <location>
        <begin position="41"/>
        <end position="326"/>
    </location>
</feature>
<keyword evidence="6 8" id="KW-1133">Transmembrane helix</keyword>
<dbReference type="RefSeq" id="WP_015617266.1">
    <property type="nucleotide sequence ID" value="NC_021182.1"/>
</dbReference>
<dbReference type="SUPFAM" id="SSF52540">
    <property type="entry name" value="P-loop containing nucleoside triphosphate hydrolases"/>
    <property type="match status" value="1"/>
</dbReference>
<dbReference type="InterPro" id="IPR003439">
    <property type="entry name" value="ABC_transporter-like_ATP-bd"/>
</dbReference>
<evidence type="ECO:0000259" key="9">
    <source>
        <dbReference type="PROSITE" id="PS50893"/>
    </source>
</evidence>
<gene>
    <name evidence="11" type="ORF">Clopa_4270</name>
</gene>
<feature type="transmembrane region" description="Helical" evidence="8">
    <location>
        <begin position="36"/>
        <end position="56"/>
    </location>
</feature>
<dbReference type="KEGG" id="cpas:Clopa_4270"/>
<dbReference type="PROSITE" id="PS50893">
    <property type="entry name" value="ABC_TRANSPORTER_2"/>
    <property type="match status" value="1"/>
</dbReference>
<proteinExistence type="predicted"/>
<dbReference type="GO" id="GO:0005524">
    <property type="term" value="F:ATP binding"/>
    <property type="evidence" value="ECO:0007669"/>
    <property type="project" value="UniProtKB-KW"/>
</dbReference>
<dbReference type="Pfam" id="PF00664">
    <property type="entry name" value="ABC_membrane"/>
    <property type="match status" value="1"/>
</dbReference>
<evidence type="ECO:0000256" key="2">
    <source>
        <dbReference type="ARBA" id="ARBA00022448"/>
    </source>
</evidence>
<keyword evidence="12" id="KW-1185">Reference proteome</keyword>
<dbReference type="InterPro" id="IPR011527">
    <property type="entry name" value="ABC1_TM_dom"/>
</dbReference>
<evidence type="ECO:0000313" key="12">
    <source>
        <dbReference type="Proteomes" id="UP000013523"/>
    </source>
</evidence>
<dbReference type="Proteomes" id="UP000013523">
    <property type="component" value="Chromosome"/>
</dbReference>
<evidence type="ECO:0000313" key="11">
    <source>
        <dbReference type="EMBL" id="AGK98992.1"/>
    </source>
</evidence>
<dbReference type="STRING" id="86416.Clopa_4270"/>
<dbReference type="PROSITE" id="PS50929">
    <property type="entry name" value="ABC_TM1F"/>
    <property type="match status" value="1"/>
</dbReference>
<name>R4K739_CLOPA</name>
<evidence type="ECO:0000256" key="1">
    <source>
        <dbReference type="ARBA" id="ARBA00004651"/>
    </source>
</evidence>
<dbReference type="InterPro" id="IPR003593">
    <property type="entry name" value="AAA+_ATPase"/>
</dbReference>
<dbReference type="PATRIC" id="fig|86416.3.peg.4278"/>
<comment type="subcellular location">
    <subcellularLocation>
        <location evidence="1">Cell membrane</location>
        <topology evidence="1">Multi-pass membrane protein</topology>
    </subcellularLocation>
</comment>
<dbReference type="CDD" id="cd18550">
    <property type="entry name" value="ABC_6TM_exporter_like"/>
    <property type="match status" value="1"/>
</dbReference>
<feature type="transmembrane region" description="Helical" evidence="8">
    <location>
        <begin position="265"/>
        <end position="289"/>
    </location>
</feature>
<feature type="transmembrane region" description="Helical" evidence="8">
    <location>
        <begin position="77"/>
        <end position="97"/>
    </location>
</feature>
<evidence type="ECO:0000256" key="6">
    <source>
        <dbReference type="ARBA" id="ARBA00022989"/>
    </source>
</evidence>
<reference evidence="11 12" key="1">
    <citation type="submission" date="2012-01" db="EMBL/GenBank/DDBJ databases">
        <title>Complete sequence of chromosome of Clostridium pasteurianum BC1.</title>
        <authorList>
            <consortium name="US DOE Joint Genome Institute"/>
            <person name="Lucas S."/>
            <person name="Han J."/>
            <person name="Lapidus A."/>
            <person name="Cheng J.-F."/>
            <person name="Goodwin L."/>
            <person name="Pitluck S."/>
            <person name="Peters L."/>
            <person name="Mikhailova N."/>
            <person name="Teshima H."/>
            <person name="Detter J.C."/>
            <person name="Han C."/>
            <person name="Tapia R."/>
            <person name="Land M."/>
            <person name="Hauser L."/>
            <person name="Kyrpides N."/>
            <person name="Ivanova N."/>
            <person name="Pagani I."/>
            <person name="Dunn J."/>
            <person name="Taghavi S."/>
            <person name="Francis A."/>
            <person name="van der Lelie D."/>
            <person name="Woyke T."/>
        </authorList>
    </citation>
    <scope>NUCLEOTIDE SEQUENCE [LARGE SCALE GENOMIC DNA]</scope>
    <source>
        <strain evidence="11 12">BC1</strain>
    </source>
</reference>
<accession>R4K739</accession>
<feature type="transmembrane region" description="Helical" evidence="8">
    <location>
        <begin position="159"/>
        <end position="192"/>
    </location>
</feature>
<dbReference type="SMART" id="SM00382">
    <property type="entry name" value="AAA"/>
    <property type="match status" value="1"/>
</dbReference>
<dbReference type="GO" id="GO:0005886">
    <property type="term" value="C:plasma membrane"/>
    <property type="evidence" value="ECO:0007669"/>
    <property type="project" value="UniProtKB-SubCell"/>
</dbReference>
<dbReference type="GO" id="GO:0016887">
    <property type="term" value="F:ATP hydrolysis activity"/>
    <property type="evidence" value="ECO:0007669"/>
    <property type="project" value="InterPro"/>
</dbReference>
<dbReference type="Gene3D" id="1.20.1560.10">
    <property type="entry name" value="ABC transporter type 1, transmembrane domain"/>
    <property type="match status" value="1"/>
</dbReference>
<dbReference type="OrthoDB" id="9762778at2"/>
<dbReference type="Pfam" id="PF00005">
    <property type="entry name" value="ABC_tran"/>
    <property type="match status" value="1"/>
</dbReference>
<keyword evidence="7 8" id="KW-0472">Membrane</keyword>
<dbReference type="GO" id="GO:0015421">
    <property type="term" value="F:ABC-type oligopeptide transporter activity"/>
    <property type="evidence" value="ECO:0007669"/>
    <property type="project" value="TreeGrafter"/>
</dbReference>
<dbReference type="FunFam" id="3.40.50.300:FF:000287">
    <property type="entry name" value="Multidrug ABC transporter ATP-binding protein"/>
    <property type="match status" value="1"/>
</dbReference>
<dbReference type="PROSITE" id="PS00211">
    <property type="entry name" value="ABC_TRANSPORTER_1"/>
    <property type="match status" value="1"/>
</dbReference>
<evidence type="ECO:0000256" key="4">
    <source>
        <dbReference type="ARBA" id="ARBA00022741"/>
    </source>
</evidence>
<evidence type="ECO:0000256" key="5">
    <source>
        <dbReference type="ARBA" id="ARBA00022840"/>
    </source>
</evidence>
<dbReference type="PANTHER" id="PTHR43394:SF1">
    <property type="entry name" value="ATP-BINDING CASSETTE SUB-FAMILY B MEMBER 10, MITOCHONDRIAL"/>
    <property type="match status" value="1"/>
</dbReference>
<evidence type="ECO:0000256" key="8">
    <source>
        <dbReference type="SAM" id="Phobius"/>
    </source>
</evidence>
<dbReference type="Gene3D" id="3.40.50.300">
    <property type="entry name" value="P-loop containing nucleotide triphosphate hydrolases"/>
    <property type="match status" value="1"/>
</dbReference>
<sequence>MPRIGAGNVKFYKETDEKPNITKSLVIRILTYFFPYWKLMIAMFLTIITTSILGIIPSILTKGIIDSALPKGNLKLLLLYILMSFGILMLSNLISVAQSYLNSLVSKNIIRDLRGDMYKHLQNMSLKFFSDVHTGEITSLISNDIGGIESVFSNTFIQIFQGIFVFVTTAITLFYTNWKLAIISLLMLPLFLAPTKKVGKKRWKIAKQTQDKLAELTNIITETLNVSGSLLIKLFTKERERCEEFQAVNNEVTRLQIHETVVGRWFFMTIQTFVSVSPMLIYLFGGIFMIKYHDITIGGIVMFVTLIGRLYGPVTTFSNIHVDIVRSMALFERIFKYFDLKSEIIEKVDAINVNNVKGEISFENVQFSYNKKSTALLDVNFVIKAGQMAAFVGPSGAGKTTITYLVPRLYDVSEGAVLIDGINIKDMTLESLRGQIGMVTQETFLFNISIRENLLFAKPNASEKDIINACRTANIHDFIISLPDGYDTVVGDRGIKLSGGEKQRISIARTLLKDPKIVIFDEATSALDSNSETLIQQAIEPLLKSRTSLVIAHRLSTIISADVIYVVKEGSVVESGTHEELLHAGGVYKDLYDKQFKALKKHESSI</sequence>
<dbReference type="InterPro" id="IPR036640">
    <property type="entry name" value="ABC1_TM_sf"/>
</dbReference>
<dbReference type="AlphaFoldDB" id="R4K739"/>
<feature type="transmembrane region" description="Helical" evidence="8">
    <location>
        <begin position="295"/>
        <end position="312"/>
    </location>
</feature>
<dbReference type="HOGENOM" id="CLU_000604_84_3_9"/>
<evidence type="ECO:0000259" key="10">
    <source>
        <dbReference type="PROSITE" id="PS50929"/>
    </source>
</evidence>
<feature type="domain" description="ABC transporter" evidence="9">
    <location>
        <begin position="360"/>
        <end position="594"/>
    </location>
</feature>
<dbReference type="PANTHER" id="PTHR43394">
    <property type="entry name" value="ATP-DEPENDENT PERMEASE MDL1, MITOCHONDRIAL"/>
    <property type="match status" value="1"/>
</dbReference>
<evidence type="ECO:0000256" key="3">
    <source>
        <dbReference type="ARBA" id="ARBA00022692"/>
    </source>
</evidence>
<organism evidence="11 12">
    <name type="scientific">Clostridium pasteurianum BC1</name>
    <dbReference type="NCBI Taxonomy" id="86416"/>
    <lineage>
        <taxon>Bacteria</taxon>
        <taxon>Bacillati</taxon>
        <taxon>Bacillota</taxon>
        <taxon>Clostridia</taxon>
        <taxon>Eubacteriales</taxon>
        <taxon>Clostridiaceae</taxon>
        <taxon>Clostridium</taxon>
    </lineage>
</organism>
<dbReference type="eggNOG" id="COG1132">
    <property type="taxonomic scope" value="Bacteria"/>
</dbReference>
<dbReference type="EMBL" id="CP003261">
    <property type="protein sequence ID" value="AGK98992.1"/>
    <property type="molecule type" value="Genomic_DNA"/>
</dbReference>
<dbReference type="InterPro" id="IPR017871">
    <property type="entry name" value="ABC_transporter-like_CS"/>
</dbReference>
<dbReference type="SUPFAM" id="SSF90123">
    <property type="entry name" value="ABC transporter transmembrane region"/>
    <property type="match status" value="1"/>
</dbReference>
<dbReference type="InterPro" id="IPR027417">
    <property type="entry name" value="P-loop_NTPase"/>
</dbReference>
<dbReference type="InterPro" id="IPR039421">
    <property type="entry name" value="Type_1_exporter"/>
</dbReference>
<keyword evidence="3 8" id="KW-0812">Transmembrane</keyword>
<keyword evidence="4" id="KW-0547">Nucleotide-binding</keyword>
<protein>
    <submittedName>
        <fullName evidence="11">ABC-type multidrug transport system, ATPase and permease component</fullName>
    </submittedName>
</protein>
<keyword evidence="2" id="KW-0813">Transport</keyword>